<organism evidence="2 3">
    <name type="scientific">Ephemerocybe angulata</name>
    <dbReference type="NCBI Taxonomy" id="980116"/>
    <lineage>
        <taxon>Eukaryota</taxon>
        <taxon>Fungi</taxon>
        <taxon>Dikarya</taxon>
        <taxon>Basidiomycota</taxon>
        <taxon>Agaricomycotina</taxon>
        <taxon>Agaricomycetes</taxon>
        <taxon>Agaricomycetidae</taxon>
        <taxon>Agaricales</taxon>
        <taxon>Agaricineae</taxon>
        <taxon>Psathyrellaceae</taxon>
        <taxon>Ephemerocybe</taxon>
    </lineage>
</organism>
<dbReference type="Proteomes" id="UP000521943">
    <property type="component" value="Unassembled WGS sequence"/>
</dbReference>
<evidence type="ECO:0000313" key="3">
    <source>
        <dbReference type="Proteomes" id="UP000521943"/>
    </source>
</evidence>
<proteinExistence type="predicted"/>
<protein>
    <submittedName>
        <fullName evidence="2">Uncharacterized protein</fullName>
    </submittedName>
</protein>
<feature type="compositionally biased region" description="Low complexity" evidence="1">
    <location>
        <begin position="78"/>
        <end position="87"/>
    </location>
</feature>
<gene>
    <name evidence="2" type="ORF">DFP72DRAFT_907132</name>
</gene>
<dbReference type="AlphaFoldDB" id="A0A8H6HSC6"/>
<evidence type="ECO:0000313" key="2">
    <source>
        <dbReference type="EMBL" id="KAF6751467.1"/>
    </source>
</evidence>
<evidence type="ECO:0000256" key="1">
    <source>
        <dbReference type="SAM" id="MobiDB-lite"/>
    </source>
</evidence>
<comment type="caution">
    <text evidence="2">The sequence shown here is derived from an EMBL/GenBank/DDBJ whole genome shotgun (WGS) entry which is preliminary data.</text>
</comment>
<reference evidence="2 3" key="1">
    <citation type="submission" date="2020-07" db="EMBL/GenBank/DDBJ databases">
        <title>Comparative genomics of pyrophilous fungi reveals a link between fire events and developmental genes.</title>
        <authorList>
            <consortium name="DOE Joint Genome Institute"/>
            <person name="Steindorff A.S."/>
            <person name="Carver A."/>
            <person name="Calhoun S."/>
            <person name="Stillman K."/>
            <person name="Liu H."/>
            <person name="Lipzen A."/>
            <person name="Pangilinan J."/>
            <person name="Labutti K."/>
            <person name="Bruns T.D."/>
            <person name="Grigoriev I.V."/>
        </authorList>
    </citation>
    <scope>NUCLEOTIDE SEQUENCE [LARGE SCALE GENOMIC DNA]</scope>
    <source>
        <strain evidence="2 3">CBS 144469</strain>
    </source>
</reference>
<keyword evidence="3" id="KW-1185">Reference proteome</keyword>
<dbReference type="EMBL" id="JACGCI010000049">
    <property type="protein sequence ID" value="KAF6751467.1"/>
    <property type="molecule type" value="Genomic_DNA"/>
</dbReference>
<feature type="region of interest" description="Disordered" evidence="1">
    <location>
        <begin position="153"/>
        <end position="186"/>
    </location>
</feature>
<sequence length="186" mass="20962">MSSAQPCTWNPRRPDTLTAVRWRPSVDGGGRWAKTPTGCDHPHPRPKTSSTTHAHHPEPPIPTQDLALAPHIDKGRASRSSAGSTSTNTAIRRGGRHKPRILHGFVTRPMFFEPTTTARVQQPANVISRRNTRPLTSPLEIDRRRRWITSELASQRRWPRRKPTSSSCSTADRGNGGRPRPRSRRW</sequence>
<accession>A0A8H6HSC6</accession>
<feature type="region of interest" description="Disordered" evidence="1">
    <location>
        <begin position="1"/>
        <end position="100"/>
    </location>
</feature>
<name>A0A8H6HSC6_9AGAR</name>